<dbReference type="InterPro" id="IPR053772">
    <property type="entry name" value="At1g61320/At1g61330-like"/>
</dbReference>
<comment type="caution">
    <text evidence="2">The sequence shown here is derived from an EMBL/GenBank/DDBJ whole genome shotgun (WGS) entry which is preliminary data.</text>
</comment>
<dbReference type="PANTHER" id="PTHR34145">
    <property type="entry name" value="OS02G0105600 PROTEIN"/>
    <property type="match status" value="1"/>
</dbReference>
<dbReference type="Proteomes" id="UP001152484">
    <property type="component" value="Unassembled WGS sequence"/>
</dbReference>
<feature type="domain" description="F-box/LRR-repeat protein 15/At3g58940/PEG3-like LRR" evidence="1">
    <location>
        <begin position="11"/>
        <end position="184"/>
    </location>
</feature>
<dbReference type="Pfam" id="PF24758">
    <property type="entry name" value="LRR_At5g56370"/>
    <property type="match status" value="1"/>
</dbReference>
<dbReference type="EMBL" id="CAMAPE010000045">
    <property type="protein sequence ID" value="CAH9103646.1"/>
    <property type="molecule type" value="Genomic_DNA"/>
</dbReference>
<dbReference type="PANTHER" id="PTHR34145:SF28">
    <property type="entry name" value="F-BOX DOMAIN-CONTAINING PROTEIN"/>
    <property type="match status" value="1"/>
</dbReference>
<protein>
    <recommendedName>
        <fullName evidence="1">F-box/LRR-repeat protein 15/At3g58940/PEG3-like LRR domain-containing protein</fullName>
    </recommendedName>
</protein>
<organism evidence="2 3">
    <name type="scientific">Cuscuta europaea</name>
    <name type="common">European dodder</name>
    <dbReference type="NCBI Taxonomy" id="41803"/>
    <lineage>
        <taxon>Eukaryota</taxon>
        <taxon>Viridiplantae</taxon>
        <taxon>Streptophyta</taxon>
        <taxon>Embryophyta</taxon>
        <taxon>Tracheophyta</taxon>
        <taxon>Spermatophyta</taxon>
        <taxon>Magnoliopsida</taxon>
        <taxon>eudicotyledons</taxon>
        <taxon>Gunneridae</taxon>
        <taxon>Pentapetalae</taxon>
        <taxon>asterids</taxon>
        <taxon>lamiids</taxon>
        <taxon>Solanales</taxon>
        <taxon>Convolvulaceae</taxon>
        <taxon>Cuscuteae</taxon>
        <taxon>Cuscuta</taxon>
        <taxon>Cuscuta subgen. Cuscuta</taxon>
    </lineage>
</organism>
<dbReference type="OrthoDB" id="1298633at2759"/>
<accession>A0A9P1EH15</accession>
<keyword evidence="3" id="KW-1185">Reference proteome</keyword>
<proteinExistence type="predicted"/>
<dbReference type="Gene3D" id="3.80.10.10">
    <property type="entry name" value="Ribonuclease Inhibitor"/>
    <property type="match status" value="1"/>
</dbReference>
<dbReference type="InterPro" id="IPR032675">
    <property type="entry name" value="LRR_dom_sf"/>
</dbReference>
<dbReference type="InterPro" id="IPR055411">
    <property type="entry name" value="LRR_FXL15/At3g58940/PEG3-like"/>
</dbReference>
<reference evidence="2" key="1">
    <citation type="submission" date="2022-07" db="EMBL/GenBank/DDBJ databases">
        <authorList>
            <person name="Macas J."/>
            <person name="Novak P."/>
            <person name="Neumann P."/>
        </authorList>
    </citation>
    <scope>NUCLEOTIDE SEQUENCE</scope>
</reference>
<evidence type="ECO:0000313" key="3">
    <source>
        <dbReference type="Proteomes" id="UP001152484"/>
    </source>
</evidence>
<name>A0A9P1EH15_CUSEU</name>
<gene>
    <name evidence="2" type="ORF">CEURO_LOCUS16213</name>
</gene>
<dbReference type="AlphaFoldDB" id="A0A9P1EH15"/>
<sequence length="285" mass="32384">MALMSCLVHPPSDFIGFSQLLTIEMFNVDISSKQLQSIIACCPLLEYLRLEMSSIHESLEIQAPRLHYFKFKSKVKYVCFKNTPLLEKVVICNNSLIQTEEESSLHMESNLIELFRSLPALRVLHFDNHFIQQLKFLAASGVLKRPSLTAVHLNTLKLRKICLEKIGEMLCVLFIVRISPNLQDIIIRLFKSTGAADQNPSLESLDVEEYSDVKLDQLRRVKLEGFTGTRNQMALAKLLLTKSPGLVKMIIKPNAEGCDERQGFLILKELIRLQRPSAVAKIIYG</sequence>
<dbReference type="SUPFAM" id="SSF52047">
    <property type="entry name" value="RNI-like"/>
    <property type="match status" value="1"/>
</dbReference>
<evidence type="ECO:0000259" key="1">
    <source>
        <dbReference type="Pfam" id="PF24758"/>
    </source>
</evidence>
<evidence type="ECO:0000313" key="2">
    <source>
        <dbReference type="EMBL" id="CAH9103646.1"/>
    </source>
</evidence>